<keyword evidence="1" id="KW-1133">Transmembrane helix</keyword>
<accession>A0ABT3T8W9</accession>
<dbReference type="RefSeq" id="WP_279250425.1">
    <property type="nucleotide sequence ID" value="NZ_SHNO01000001.1"/>
</dbReference>
<keyword evidence="1" id="KW-0812">Transmembrane</keyword>
<feature type="transmembrane region" description="Helical" evidence="1">
    <location>
        <begin position="199"/>
        <end position="220"/>
    </location>
</feature>
<comment type="caution">
    <text evidence="2">The sequence shown here is derived from an EMBL/GenBank/DDBJ whole genome shotgun (WGS) entry which is preliminary data.</text>
</comment>
<dbReference type="Proteomes" id="UP001143304">
    <property type="component" value="Unassembled WGS sequence"/>
</dbReference>
<sequence>MPKMISVRSARLYLNQLLVAVFISAIHVTLAEADSEWPTGKFTLEQGTVVADSDVSTLLADSSGVVAFILPTSGELLQTNPYITLTLDGQMPQRVIIYWRAQDAGTELSQIEVAPPVAGSTTYSLSDVPGWQGAVGTLGIALRGEPHQRFNISKVSLWSPSWLDTLTEYFHNWKGHRGWLASDINLITGTRAFGQTPHMVPYSVGLVAITLAVLAVAHLLWRRAHLLHWKSLGFIVLCVWIISDSFWHGRLWQQAFETWSIFGGKTAHEKLQASDDAPIVALTQNARQRISRLNARIFIASSSDTVGMLTAYYMSPLNTFWHRGGPELPSGDVFIDGDYILMAQPSEVEYDNESGIVRRPGNAGLKVREEYRSDDGVLLRVM</sequence>
<protein>
    <submittedName>
        <fullName evidence="2">Uncharacterized protein</fullName>
    </submittedName>
</protein>
<dbReference type="EMBL" id="SHNO01000001">
    <property type="protein sequence ID" value="MCX2978732.1"/>
    <property type="molecule type" value="Genomic_DNA"/>
</dbReference>
<proteinExistence type="predicted"/>
<keyword evidence="1" id="KW-0472">Membrane</keyword>
<evidence type="ECO:0000256" key="1">
    <source>
        <dbReference type="SAM" id="Phobius"/>
    </source>
</evidence>
<feature type="transmembrane region" description="Helical" evidence="1">
    <location>
        <begin position="232"/>
        <end position="252"/>
    </location>
</feature>
<keyword evidence="3" id="KW-1185">Reference proteome</keyword>
<gene>
    <name evidence="2" type="ORF">EYC82_15300</name>
</gene>
<evidence type="ECO:0000313" key="2">
    <source>
        <dbReference type="EMBL" id="MCX2978732.1"/>
    </source>
</evidence>
<evidence type="ECO:0000313" key="3">
    <source>
        <dbReference type="Proteomes" id="UP001143304"/>
    </source>
</evidence>
<reference evidence="2" key="1">
    <citation type="submission" date="2019-02" db="EMBL/GenBank/DDBJ databases">
        <authorList>
            <person name="Li S.-H."/>
        </authorList>
    </citation>
    <scope>NUCLEOTIDE SEQUENCE</scope>
    <source>
        <strain evidence="2">IMCC11814</strain>
    </source>
</reference>
<name>A0ABT3T8W9_9GAMM</name>
<organism evidence="2 3">
    <name type="scientific">Candidatus Marimicrobium litorale</name>
    <dbReference type="NCBI Taxonomy" id="2518991"/>
    <lineage>
        <taxon>Bacteria</taxon>
        <taxon>Pseudomonadati</taxon>
        <taxon>Pseudomonadota</taxon>
        <taxon>Gammaproteobacteria</taxon>
        <taxon>Cellvibrionales</taxon>
        <taxon>Halieaceae</taxon>
        <taxon>Marimicrobium</taxon>
    </lineage>
</organism>